<feature type="compositionally biased region" description="Basic and acidic residues" evidence="1">
    <location>
        <begin position="33"/>
        <end position="45"/>
    </location>
</feature>
<reference evidence="2" key="1">
    <citation type="submission" date="2024-02" db="EMBL/GenBank/DDBJ databases">
        <authorList>
            <consortium name="ELIXIR-Norway"/>
            <consortium name="Elixir Norway"/>
        </authorList>
    </citation>
    <scope>NUCLEOTIDE SEQUENCE</scope>
</reference>
<feature type="region of interest" description="Disordered" evidence="1">
    <location>
        <begin position="1"/>
        <end position="46"/>
    </location>
</feature>
<evidence type="ECO:0000313" key="2">
    <source>
        <dbReference type="EMBL" id="CAK9219570.1"/>
    </source>
</evidence>
<evidence type="ECO:0000313" key="3">
    <source>
        <dbReference type="Proteomes" id="UP001497512"/>
    </source>
</evidence>
<name>A0ABP0UF51_9BRYO</name>
<dbReference type="Proteomes" id="UP001497512">
    <property type="component" value="Chromosome 3"/>
</dbReference>
<sequence length="133" mass="15676">MRLATSVNGTNSWRTPSGRMMSCCKSSRRRFKRSEQKEEELRRTTESLSGLQQTVQDLRDDILIVEEDFQILVTENERLRGKAELADLWHHRIEAFQTLKMEHAFMKTKLFIYQQNACRVRVDQCSTSPRLPN</sequence>
<keyword evidence="3" id="KW-1185">Reference proteome</keyword>
<proteinExistence type="predicted"/>
<dbReference type="EMBL" id="OZ019895">
    <property type="protein sequence ID" value="CAK9219570.1"/>
    <property type="molecule type" value="Genomic_DNA"/>
</dbReference>
<feature type="compositionally biased region" description="Polar residues" evidence="1">
    <location>
        <begin position="1"/>
        <end position="15"/>
    </location>
</feature>
<gene>
    <name evidence="2" type="ORF">CSSPTR1EN2_LOCUS14639</name>
</gene>
<accession>A0ABP0UF51</accession>
<protein>
    <submittedName>
        <fullName evidence="2">Uncharacterized protein</fullName>
    </submittedName>
</protein>
<evidence type="ECO:0000256" key="1">
    <source>
        <dbReference type="SAM" id="MobiDB-lite"/>
    </source>
</evidence>
<organism evidence="2 3">
    <name type="scientific">Sphagnum troendelagicum</name>
    <dbReference type="NCBI Taxonomy" id="128251"/>
    <lineage>
        <taxon>Eukaryota</taxon>
        <taxon>Viridiplantae</taxon>
        <taxon>Streptophyta</taxon>
        <taxon>Embryophyta</taxon>
        <taxon>Bryophyta</taxon>
        <taxon>Sphagnophytina</taxon>
        <taxon>Sphagnopsida</taxon>
        <taxon>Sphagnales</taxon>
        <taxon>Sphagnaceae</taxon>
        <taxon>Sphagnum</taxon>
    </lineage>
</organism>